<dbReference type="PANTHER" id="PTHR37299">
    <property type="entry name" value="TRANSCRIPTIONAL REGULATOR-RELATED"/>
    <property type="match status" value="1"/>
</dbReference>
<dbReference type="SMART" id="SM00850">
    <property type="entry name" value="LytTR"/>
    <property type="match status" value="1"/>
</dbReference>
<dbReference type="Proteomes" id="UP001524473">
    <property type="component" value="Unassembled WGS sequence"/>
</dbReference>
<dbReference type="Gene3D" id="2.40.50.1020">
    <property type="entry name" value="LytTr DNA-binding domain"/>
    <property type="match status" value="1"/>
</dbReference>
<dbReference type="GO" id="GO:0003677">
    <property type="term" value="F:DNA binding"/>
    <property type="evidence" value="ECO:0007669"/>
    <property type="project" value="UniProtKB-KW"/>
</dbReference>
<dbReference type="GeneID" id="90532240"/>
<evidence type="ECO:0000313" key="3">
    <source>
        <dbReference type="Proteomes" id="UP001524473"/>
    </source>
</evidence>
<feature type="domain" description="HTH LytTR-type" evidence="1">
    <location>
        <begin position="41"/>
        <end position="145"/>
    </location>
</feature>
<name>A0ABT1RUY4_9FIRM</name>
<keyword evidence="3" id="KW-1185">Reference proteome</keyword>
<dbReference type="InterPro" id="IPR007492">
    <property type="entry name" value="LytTR_DNA-bd_dom"/>
</dbReference>
<comment type="caution">
    <text evidence="2">The sequence shown here is derived from an EMBL/GenBank/DDBJ whole genome shotgun (WGS) entry which is preliminary data.</text>
</comment>
<reference evidence="2 3" key="1">
    <citation type="submission" date="2022-06" db="EMBL/GenBank/DDBJ databases">
        <title>Isolation of gut microbiota from human fecal samples.</title>
        <authorList>
            <person name="Pamer E.G."/>
            <person name="Barat B."/>
            <person name="Waligurski E."/>
            <person name="Medina S."/>
            <person name="Paddock L."/>
            <person name="Mostad J."/>
        </authorList>
    </citation>
    <scope>NUCLEOTIDE SEQUENCE [LARGE SCALE GENOMIC DNA]</scope>
    <source>
        <strain evidence="2 3">DFI.9.73</strain>
    </source>
</reference>
<dbReference type="Pfam" id="PF04397">
    <property type="entry name" value="LytTR"/>
    <property type="match status" value="1"/>
</dbReference>
<keyword evidence="2" id="KW-0238">DNA-binding</keyword>
<dbReference type="PANTHER" id="PTHR37299:SF4">
    <property type="entry name" value="TRANSCRIPTIONAL REGULATOR"/>
    <property type="match status" value="1"/>
</dbReference>
<evidence type="ECO:0000313" key="2">
    <source>
        <dbReference type="EMBL" id="MCQ4838474.1"/>
    </source>
</evidence>
<proteinExistence type="predicted"/>
<dbReference type="EMBL" id="JANFZH010000001">
    <property type="protein sequence ID" value="MCQ4838474.1"/>
    <property type="molecule type" value="Genomic_DNA"/>
</dbReference>
<dbReference type="InterPro" id="IPR046947">
    <property type="entry name" value="LytR-like"/>
</dbReference>
<sequence length="145" mass="17090">MKLIIEQELSRQEPEIIIRCGLMDERLKRLIEQIKLYSFSVPAKKDGVLRQMPLEEICYFESVDNRTFLYLEHEVLDCDLKLYELEEKLRGTTFVRISKNCILNAAVVAGVRAQLNGRLEAILKNREKLIVSKHYVRGFREKFED</sequence>
<protein>
    <submittedName>
        <fullName evidence="2">LytTR family transcriptional regulator DNA-binding domain-containing protein</fullName>
    </submittedName>
</protein>
<evidence type="ECO:0000259" key="1">
    <source>
        <dbReference type="PROSITE" id="PS50930"/>
    </source>
</evidence>
<dbReference type="PROSITE" id="PS50930">
    <property type="entry name" value="HTH_LYTTR"/>
    <property type="match status" value="1"/>
</dbReference>
<accession>A0ABT1RUY4</accession>
<dbReference type="RefSeq" id="WP_066864286.1">
    <property type="nucleotide sequence ID" value="NZ_CABKVV010000013.1"/>
</dbReference>
<organism evidence="2 3">
    <name type="scientific">Neglectibacter timonensis</name>
    <dbReference type="NCBI Taxonomy" id="1776382"/>
    <lineage>
        <taxon>Bacteria</taxon>
        <taxon>Bacillati</taxon>
        <taxon>Bacillota</taxon>
        <taxon>Clostridia</taxon>
        <taxon>Eubacteriales</taxon>
        <taxon>Oscillospiraceae</taxon>
        <taxon>Neglectibacter</taxon>
    </lineage>
</organism>
<gene>
    <name evidence="2" type="ORF">NE695_00925</name>
</gene>